<gene>
    <name evidence="1" type="ORF">RPERSI_LOCUS11640</name>
</gene>
<dbReference type="EMBL" id="CAJVQC010024138">
    <property type="protein sequence ID" value="CAG8725266.1"/>
    <property type="molecule type" value="Genomic_DNA"/>
</dbReference>
<dbReference type="Proteomes" id="UP000789920">
    <property type="component" value="Unassembled WGS sequence"/>
</dbReference>
<accession>A0ACA9PUB0</accession>
<feature type="non-terminal residue" evidence="1">
    <location>
        <position position="1"/>
    </location>
</feature>
<name>A0ACA9PUB0_9GLOM</name>
<sequence length="150" mass="17014">RTIGVTTTKNGIPIREFLFALDTGQVFGLPKRFLDPRRPQRALTNEDKEEMLIPYEPAISDNKKFILSYNLPIYGIRHITTSPALLESTSLVLAYGLDLWFTREAPSKTFDVLSEDFSKGTLLATILGLVIGILLTKPSVRRKNINSRWY</sequence>
<organism evidence="1 2">
    <name type="scientific">Racocetra persica</name>
    <dbReference type="NCBI Taxonomy" id="160502"/>
    <lineage>
        <taxon>Eukaryota</taxon>
        <taxon>Fungi</taxon>
        <taxon>Fungi incertae sedis</taxon>
        <taxon>Mucoromycota</taxon>
        <taxon>Glomeromycotina</taxon>
        <taxon>Glomeromycetes</taxon>
        <taxon>Diversisporales</taxon>
        <taxon>Gigasporaceae</taxon>
        <taxon>Racocetra</taxon>
    </lineage>
</organism>
<reference evidence="1" key="1">
    <citation type="submission" date="2021-06" db="EMBL/GenBank/DDBJ databases">
        <authorList>
            <person name="Kallberg Y."/>
            <person name="Tangrot J."/>
            <person name="Rosling A."/>
        </authorList>
    </citation>
    <scope>NUCLEOTIDE SEQUENCE</scope>
    <source>
        <strain evidence="1">MA461A</strain>
    </source>
</reference>
<protein>
    <submittedName>
        <fullName evidence="1">30124_t:CDS:1</fullName>
    </submittedName>
</protein>
<evidence type="ECO:0000313" key="1">
    <source>
        <dbReference type="EMBL" id="CAG8725266.1"/>
    </source>
</evidence>
<comment type="caution">
    <text evidence="1">The sequence shown here is derived from an EMBL/GenBank/DDBJ whole genome shotgun (WGS) entry which is preliminary data.</text>
</comment>
<keyword evidence="2" id="KW-1185">Reference proteome</keyword>
<evidence type="ECO:0000313" key="2">
    <source>
        <dbReference type="Proteomes" id="UP000789920"/>
    </source>
</evidence>
<proteinExistence type="predicted"/>